<proteinExistence type="predicted"/>
<sequence>MDAFDIYWREHKGDDVEPTATATIFALDDLIRKETELADMIGTTASASTTPQYNPKTPWMSRWMPHPSEPCPHTTAYVRRLITTIHCCGYHKRTTPQGRATYLRRGFLHL</sequence>
<accession>A0ABR1CWP8</accession>
<protein>
    <submittedName>
        <fullName evidence="1">Uncharacterized protein</fullName>
    </submittedName>
</protein>
<name>A0ABR1CWP8_NECAM</name>
<dbReference type="Proteomes" id="UP001303046">
    <property type="component" value="Unassembled WGS sequence"/>
</dbReference>
<dbReference type="EMBL" id="JAVFWL010000003">
    <property type="protein sequence ID" value="KAK6741900.1"/>
    <property type="molecule type" value="Genomic_DNA"/>
</dbReference>
<evidence type="ECO:0000313" key="1">
    <source>
        <dbReference type="EMBL" id="KAK6741900.1"/>
    </source>
</evidence>
<reference evidence="1 2" key="1">
    <citation type="submission" date="2023-08" db="EMBL/GenBank/DDBJ databases">
        <title>A Necator americanus chromosomal reference genome.</title>
        <authorList>
            <person name="Ilik V."/>
            <person name="Petrzelkova K.J."/>
            <person name="Pardy F."/>
            <person name="Fuh T."/>
            <person name="Niatou-Singa F.S."/>
            <person name="Gouil Q."/>
            <person name="Baker L."/>
            <person name="Ritchie M.E."/>
            <person name="Jex A.R."/>
            <person name="Gazzola D."/>
            <person name="Li H."/>
            <person name="Toshio Fujiwara R."/>
            <person name="Zhan B."/>
            <person name="Aroian R.V."/>
            <person name="Pafco B."/>
            <person name="Schwarz E.M."/>
        </authorList>
    </citation>
    <scope>NUCLEOTIDE SEQUENCE [LARGE SCALE GENOMIC DNA]</scope>
    <source>
        <strain evidence="1 2">Aroian</strain>
        <tissue evidence="1">Whole animal</tissue>
    </source>
</reference>
<gene>
    <name evidence="1" type="primary">Necator_chrIII.g10412</name>
    <name evidence="1" type="ORF">RB195_009647</name>
</gene>
<comment type="caution">
    <text evidence="1">The sequence shown here is derived from an EMBL/GenBank/DDBJ whole genome shotgun (WGS) entry which is preliminary data.</text>
</comment>
<organism evidence="1 2">
    <name type="scientific">Necator americanus</name>
    <name type="common">Human hookworm</name>
    <dbReference type="NCBI Taxonomy" id="51031"/>
    <lineage>
        <taxon>Eukaryota</taxon>
        <taxon>Metazoa</taxon>
        <taxon>Ecdysozoa</taxon>
        <taxon>Nematoda</taxon>
        <taxon>Chromadorea</taxon>
        <taxon>Rhabditida</taxon>
        <taxon>Rhabditina</taxon>
        <taxon>Rhabditomorpha</taxon>
        <taxon>Strongyloidea</taxon>
        <taxon>Ancylostomatidae</taxon>
        <taxon>Bunostominae</taxon>
        <taxon>Necator</taxon>
    </lineage>
</organism>
<keyword evidence="2" id="KW-1185">Reference proteome</keyword>
<evidence type="ECO:0000313" key="2">
    <source>
        <dbReference type="Proteomes" id="UP001303046"/>
    </source>
</evidence>